<evidence type="ECO:0000256" key="3">
    <source>
        <dbReference type="SAM" id="SignalP"/>
    </source>
</evidence>
<gene>
    <name evidence="5" type="ORF">HS088_TW19G00131</name>
</gene>
<proteinExistence type="inferred from homology"/>
<evidence type="ECO:0000259" key="4">
    <source>
        <dbReference type="Pfam" id="PF13890"/>
    </source>
</evidence>
<dbReference type="GO" id="GO:0005096">
    <property type="term" value="F:GTPase activator activity"/>
    <property type="evidence" value="ECO:0007669"/>
    <property type="project" value="InterPro"/>
</dbReference>
<dbReference type="PANTHER" id="PTHR21422">
    <property type="entry name" value="RAB3 GTPASE-ACTIVATING PROTEIN CATALYTIC SUBUNIT"/>
    <property type="match status" value="1"/>
</dbReference>
<dbReference type="InterPro" id="IPR036514">
    <property type="entry name" value="SGNH_hydro_sf"/>
</dbReference>
<comment type="caution">
    <text evidence="5">The sequence shown here is derived from an EMBL/GenBank/DDBJ whole genome shotgun (WGS) entry which is preliminary data.</text>
</comment>
<organism evidence="5 6">
    <name type="scientific">Tripterygium wilfordii</name>
    <name type="common">Thunder God vine</name>
    <dbReference type="NCBI Taxonomy" id="458696"/>
    <lineage>
        <taxon>Eukaryota</taxon>
        <taxon>Viridiplantae</taxon>
        <taxon>Streptophyta</taxon>
        <taxon>Embryophyta</taxon>
        <taxon>Tracheophyta</taxon>
        <taxon>Spermatophyta</taxon>
        <taxon>Magnoliopsida</taxon>
        <taxon>eudicotyledons</taxon>
        <taxon>Gunneridae</taxon>
        <taxon>Pentapetalae</taxon>
        <taxon>rosids</taxon>
        <taxon>fabids</taxon>
        <taxon>Celastrales</taxon>
        <taxon>Celastraceae</taxon>
        <taxon>Tripterygium</taxon>
    </lineage>
</organism>
<evidence type="ECO:0000256" key="1">
    <source>
        <dbReference type="ARBA" id="ARBA00008668"/>
    </source>
</evidence>
<feature type="signal peptide" evidence="3">
    <location>
        <begin position="1"/>
        <end position="26"/>
    </location>
</feature>
<evidence type="ECO:0000313" key="6">
    <source>
        <dbReference type="Proteomes" id="UP000593562"/>
    </source>
</evidence>
<dbReference type="CDD" id="cd01837">
    <property type="entry name" value="SGNH_plant_lipase_like"/>
    <property type="match status" value="1"/>
</dbReference>
<dbReference type="PANTHER" id="PTHR21422:SF10">
    <property type="entry name" value="RAB3 GTPASE-ACTIVATING PROTEIN CATALYTIC SUBUNIT"/>
    <property type="match status" value="1"/>
</dbReference>
<dbReference type="EMBL" id="JAAARO010000019">
    <property type="protein sequence ID" value="KAF5730540.1"/>
    <property type="molecule type" value="Genomic_DNA"/>
</dbReference>
<feature type="domain" description="Rab3GAP catalytic subunit conserved" evidence="4">
    <location>
        <begin position="644"/>
        <end position="796"/>
    </location>
</feature>
<feature type="chain" id="PRO_5029576398" description="Rab3GAP catalytic subunit conserved domain-containing protein" evidence="3">
    <location>
        <begin position="27"/>
        <end position="964"/>
    </location>
</feature>
<dbReference type="InterPro" id="IPR026147">
    <property type="entry name" value="Rab3GAP1_conserved"/>
</dbReference>
<dbReference type="Pfam" id="PF00657">
    <property type="entry name" value="Lipase_GDSL"/>
    <property type="match status" value="1"/>
</dbReference>
<dbReference type="InParanoid" id="A0A7J7C8X0"/>
<feature type="region of interest" description="Disordered" evidence="2">
    <location>
        <begin position="910"/>
        <end position="964"/>
    </location>
</feature>
<feature type="region of interest" description="Disordered" evidence="2">
    <location>
        <begin position="320"/>
        <end position="341"/>
    </location>
</feature>
<keyword evidence="6" id="KW-1185">Reference proteome</keyword>
<protein>
    <recommendedName>
        <fullName evidence="4">Rab3GAP catalytic subunit conserved domain-containing protein</fullName>
    </recommendedName>
</protein>
<evidence type="ECO:0000313" key="5">
    <source>
        <dbReference type="EMBL" id="KAF5730540.1"/>
    </source>
</evidence>
<sequence length="964" mass="107655">MGHKSFVVSFLFILCLEILRFNFLEAQMVPAMFVFGDSLVDVGNNNHLSVSIAKADFPFNGIDFPTKKPTGRFSNGKNAADFIAEKVGLPSSPPYLSLISKKNDLASSSLTGVSFASGGAGILNGTDQALRLHANGARKFFSAGVGPIGCTPSQRVKNETQVCNEELNSWVVNYNQVLKSMLEQLKQELQDINYSYFDTYTVLNNIVQNPTNYGFSEVKAACCGRGDLRAKIPCVPVAKYCPNRRDHLFWDLYHPTEAAANILVDTIFDGPSDYSFPMNLRQLDMEDHSFVSKAKTAFHSAAAKAERVFTDLKFDFEEESKKQFEEESPKNDGESKDKHEEKYLGWRPAHIGAKKDWQDKLKNFRIGKKEVEDTEKVENSNMAVLVYDENLYLLNMKTDIEAKGSQVIAVLEQLKATKMDTIPPVSVIKQLAIAVDAGKRFKSMKDLLESTVNSSPVRERAGLSLAAVKSLLTRDKEDKLTQEFDCDEKVLSLIHLLFDTEGNFLKRKIDSGSDNFNPTSSFPRDIHGAPPESFVVRIAEVIGSFKTLHKMALFWCKIVAELRRLWSEGHHIPGIPLDGIPDLNSCLLYQQVQVFNCCVSRDRRRALATESLDCVVNVASSSSEESAASPLLYARISAGELVLRLGADRPAGNLAMLETGEPIYCPITQEGHLLTEDLIRENEEFVLRTGSVGAGCSQLLSDMQAFKAANPGCILEDFVRWHSPPDWTESEASNESDDFFDGGDASSTRGQLSRRMQKEGNLWLELWETAKPVPAFKQAPLFDEDLAVEGVLNDLEDIPPAELFEQLFISLLGLGFVMAEANLPSNNELSKLFYDCKDFVIAICQGGSWSERVDDLSQVYETVEKMLLNPDELLKTMKQSEETTFNIGEPKRMFKKLNLNFGSMDRNSRKVMDEKHSVESPVRQPFSNFFDGKSSLFSKKPPKPESFSPDDKTPCSDDSEWTIV</sequence>
<dbReference type="AlphaFoldDB" id="A0A7J7C8X0"/>
<dbReference type="InterPro" id="IPR045700">
    <property type="entry name" value="Rab3GAP1"/>
</dbReference>
<dbReference type="GO" id="GO:0016788">
    <property type="term" value="F:hydrolase activity, acting on ester bonds"/>
    <property type="evidence" value="ECO:0007669"/>
    <property type="project" value="InterPro"/>
</dbReference>
<name>A0A7J7C8X0_TRIWF</name>
<dbReference type="Gene3D" id="3.40.50.1110">
    <property type="entry name" value="SGNH hydrolase"/>
    <property type="match status" value="2"/>
</dbReference>
<accession>A0A7J7C8X0</accession>
<keyword evidence="3" id="KW-0732">Signal</keyword>
<feature type="compositionally biased region" description="Acidic residues" evidence="2">
    <location>
        <begin position="728"/>
        <end position="741"/>
    </location>
</feature>
<dbReference type="Proteomes" id="UP000593562">
    <property type="component" value="Unassembled WGS sequence"/>
</dbReference>
<dbReference type="SUPFAM" id="SSF52266">
    <property type="entry name" value="SGNH hydrolase"/>
    <property type="match status" value="1"/>
</dbReference>
<dbReference type="InterPro" id="IPR001087">
    <property type="entry name" value="GDSL"/>
</dbReference>
<dbReference type="FunCoup" id="A0A7J7C8X0">
    <property type="interactions" value="1211"/>
</dbReference>
<feature type="region of interest" description="Disordered" evidence="2">
    <location>
        <begin position="726"/>
        <end position="751"/>
    </location>
</feature>
<evidence type="ECO:0000256" key="2">
    <source>
        <dbReference type="SAM" id="MobiDB-lite"/>
    </source>
</evidence>
<dbReference type="InterPro" id="IPR035669">
    <property type="entry name" value="SGNH_plant_lipase-like"/>
</dbReference>
<reference evidence="5 6" key="1">
    <citation type="journal article" date="2020" name="Nat. Commun.">
        <title>Genome of Tripterygium wilfordii and identification of cytochrome P450 involved in triptolide biosynthesis.</title>
        <authorList>
            <person name="Tu L."/>
            <person name="Su P."/>
            <person name="Zhang Z."/>
            <person name="Gao L."/>
            <person name="Wang J."/>
            <person name="Hu T."/>
            <person name="Zhou J."/>
            <person name="Zhang Y."/>
            <person name="Zhao Y."/>
            <person name="Liu Y."/>
            <person name="Song Y."/>
            <person name="Tong Y."/>
            <person name="Lu Y."/>
            <person name="Yang J."/>
            <person name="Xu C."/>
            <person name="Jia M."/>
            <person name="Peters R.J."/>
            <person name="Huang L."/>
            <person name="Gao W."/>
        </authorList>
    </citation>
    <scope>NUCLEOTIDE SEQUENCE [LARGE SCALE GENOMIC DNA]</scope>
    <source>
        <strain evidence="6">cv. XIE 37</strain>
        <tissue evidence="5">Leaf</tissue>
    </source>
</reference>
<comment type="similarity">
    <text evidence="1">Belongs to the 'GDSL' lipolytic enzyme family.</text>
</comment>
<dbReference type="Pfam" id="PF13890">
    <property type="entry name" value="Rab3-GTPase_cat"/>
    <property type="match status" value="1"/>
</dbReference>